<protein>
    <recommendedName>
        <fullName evidence="3">PilZ domain-containing protein</fullName>
    </recommendedName>
</protein>
<organism evidence="1 2">
    <name type="scientific">Geotalea daltonii (strain DSM 22248 / JCM 15807 / FRC-32)</name>
    <name type="common">Geobacter daltonii</name>
    <dbReference type="NCBI Taxonomy" id="316067"/>
    <lineage>
        <taxon>Bacteria</taxon>
        <taxon>Pseudomonadati</taxon>
        <taxon>Thermodesulfobacteriota</taxon>
        <taxon>Desulfuromonadia</taxon>
        <taxon>Geobacterales</taxon>
        <taxon>Geobacteraceae</taxon>
        <taxon>Geotalea</taxon>
    </lineage>
</organism>
<evidence type="ECO:0000313" key="1">
    <source>
        <dbReference type="EMBL" id="ACM19540.1"/>
    </source>
</evidence>
<sequence>MPEPQRYERIEVALKIRIAWPDKGTVIGTTRYVSDDETLLVADFDEVPAPGTEMLLQLDCTVLEREAPIVKATVLRAEGREIIFRLPVENAG</sequence>
<dbReference type="KEGG" id="geo:Geob_1180"/>
<gene>
    <name evidence="1" type="ordered locus">Geob_1180</name>
</gene>
<dbReference type="EMBL" id="CP001390">
    <property type="protein sequence ID" value="ACM19540.1"/>
    <property type="molecule type" value="Genomic_DNA"/>
</dbReference>
<name>B9M3D0_GEODF</name>
<dbReference type="Proteomes" id="UP000007721">
    <property type="component" value="Chromosome"/>
</dbReference>
<dbReference type="RefSeq" id="WP_012646269.1">
    <property type="nucleotide sequence ID" value="NC_011979.1"/>
</dbReference>
<keyword evidence="2" id="KW-1185">Reference proteome</keyword>
<accession>B9M3D0</accession>
<evidence type="ECO:0000313" key="2">
    <source>
        <dbReference type="Proteomes" id="UP000007721"/>
    </source>
</evidence>
<dbReference type="AlphaFoldDB" id="B9M3D0"/>
<dbReference type="STRING" id="316067.Geob_1180"/>
<reference evidence="1 2" key="1">
    <citation type="submission" date="2009-01" db="EMBL/GenBank/DDBJ databases">
        <title>Complete sequence of Geobacter sp. FRC-32.</title>
        <authorList>
            <consortium name="US DOE Joint Genome Institute"/>
            <person name="Lucas S."/>
            <person name="Copeland A."/>
            <person name="Lapidus A."/>
            <person name="Glavina del Rio T."/>
            <person name="Dalin E."/>
            <person name="Tice H."/>
            <person name="Bruce D."/>
            <person name="Goodwin L."/>
            <person name="Pitluck S."/>
            <person name="Saunders E."/>
            <person name="Brettin T."/>
            <person name="Detter J.C."/>
            <person name="Han C."/>
            <person name="Larimer F."/>
            <person name="Land M."/>
            <person name="Hauser L."/>
            <person name="Kyrpides N."/>
            <person name="Ovchinnikova G."/>
            <person name="Kostka J."/>
            <person name="Richardson P."/>
        </authorList>
    </citation>
    <scope>NUCLEOTIDE SEQUENCE [LARGE SCALE GENOMIC DNA]</scope>
    <source>
        <strain evidence="2">DSM 22248 / JCM 15807 / FRC-32</strain>
    </source>
</reference>
<evidence type="ECO:0008006" key="3">
    <source>
        <dbReference type="Google" id="ProtNLM"/>
    </source>
</evidence>
<dbReference type="HOGENOM" id="CLU_2409072_0_0_7"/>
<dbReference type="Gene3D" id="2.40.10.220">
    <property type="entry name" value="predicted glycosyltransferase like domains"/>
    <property type="match status" value="1"/>
</dbReference>
<proteinExistence type="predicted"/>